<dbReference type="Gene3D" id="1.10.357.10">
    <property type="entry name" value="Tetracycline Repressor, domain 2"/>
    <property type="match status" value="1"/>
</dbReference>
<gene>
    <name evidence="1" type="ORF">G3I39_10285</name>
</gene>
<dbReference type="AlphaFoldDB" id="A0A6N9V433"/>
<feature type="non-terminal residue" evidence="1">
    <location>
        <position position="1"/>
    </location>
</feature>
<accession>A0A6N9V433</accession>
<dbReference type="EMBL" id="JAAGME010000398">
    <property type="protein sequence ID" value="NEB67433.1"/>
    <property type="molecule type" value="Genomic_DNA"/>
</dbReference>
<proteinExistence type="predicted"/>
<comment type="caution">
    <text evidence="1">The sequence shown here is derived from an EMBL/GenBank/DDBJ whole genome shotgun (WGS) entry which is preliminary data.</text>
</comment>
<dbReference type="InterPro" id="IPR036271">
    <property type="entry name" value="Tet_transcr_reg_TetR-rel_C_sf"/>
</dbReference>
<sequence>DPATVTTLTATLDGLFLQSLLRDEPVDAGRVEEAMRRVIGT</sequence>
<name>A0A6N9V433_STRMI</name>
<dbReference type="SUPFAM" id="SSF48498">
    <property type="entry name" value="Tetracyclin repressor-like, C-terminal domain"/>
    <property type="match status" value="1"/>
</dbReference>
<organism evidence="1 2">
    <name type="scientific">Streptomyces microflavus</name>
    <name type="common">Streptomyces lipmanii</name>
    <dbReference type="NCBI Taxonomy" id="1919"/>
    <lineage>
        <taxon>Bacteria</taxon>
        <taxon>Bacillati</taxon>
        <taxon>Actinomycetota</taxon>
        <taxon>Actinomycetes</taxon>
        <taxon>Kitasatosporales</taxon>
        <taxon>Streptomycetaceae</taxon>
        <taxon>Streptomyces</taxon>
    </lineage>
</organism>
<evidence type="ECO:0000313" key="2">
    <source>
        <dbReference type="Proteomes" id="UP000471648"/>
    </source>
</evidence>
<dbReference type="Proteomes" id="UP000471648">
    <property type="component" value="Unassembled WGS sequence"/>
</dbReference>
<reference evidence="1 2" key="1">
    <citation type="submission" date="2020-01" db="EMBL/GenBank/DDBJ databases">
        <title>Insect and environment-associated Actinomycetes.</title>
        <authorList>
            <person name="Currrie C."/>
            <person name="Chevrette M."/>
            <person name="Carlson C."/>
            <person name="Stubbendieck R."/>
            <person name="Wendt-Pienkowski E."/>
        </authorList>
    </citation>
    <scope>NUCLEOTIDE SEQUENCE [LARGE SCALE GENOMIC DNA]</scope>
    <source>
        <strain evidence="1 2">SID14438</strain>
    </source>
</reference>
<protein>
    <submittedName>
        <fullName evidence="1">TetR family transcriptional regulator</fullName>
    </submittedName>
</protein>
<evidence type="ECO:0000313" key="1">
    <source>
        <dbReference type="EMBL" id="NEB67433.1"/>
    </source>
</evidence>